<comment type="caution">
    <text evidence="1">The sequence shown here is derived from an EMBL/GenBank/DDBJ whole genome shotgun (WGS) entry which is preliminary data.</text>
</comment>
<evidence type="ECO:0000313" key="2">
    <source>
        <dbReference type="Proteomes" id="UP000822688"/>
    </source>
</evidence>
<name>A0A8T0JDB0_CERPU</name>
<evidence type="ECO:0000313" key="1">
    <source>
        <dbReference type="EMBL" id="KAG0593003.1"/>
    </source>
</evidence>
<gene>
    <name evidence="1" type="ORF">KC19_1G297300</name>
</gene>
<proteinExistence type="predicted"/>
<dbReference type="AlphaFoldDB" id="A0A8T0JDB0"/>
<dbReference type="Proteomes" id="UP000822688">
    <property type="component" value="Chromosome 1"/>
</dbReference>
<dbReference type="EMBL" id="CM026421">
    <property type="protein sequence ID" value="KAG0593003.1"/>
    <property type="molecule type" value="Genomic_DNA"/>
</dbReference>
<protein>
    <submittedName>
        <fullName evidence="1">Uncharacterized protein</fullName>
    </submittedName>
</protein>
<accession>A0A8T0JDB0</accession>
<reference evidence="1" key="1">
    <citation type="submission" date="2020-06" db="EMBL/GenBank/DDBJ databases">
        <title>WGS assembly of Ceratodon purpureus strain R40.</title>
        <authorList>
            <person name="Carey S.B."/>
            <person name="Jenkins J."/>
            <person name="Shu S."/>
            <person name="Lovell J.T."/>
            <person name="Sreedasyam A."/>
            <person name="Maumus F."/>
            <person name="Tiley G.P."/>
            <person name="Fernandez-Pozo N."/>
            <person name="Barry K."/>
            <person name="Chen C."/>
            <person name="Wang M."/>
            <person name="Lipzen A."/>
            <person name="Daum C."/>
            <person name="Saski C.A."/>
            <person name="Payton A.C."/>
            <person name="Mcbreen J.C."/>
            <person name="Conrad R.E."/>
            <person name="Kollar L.M."/>
            <person name="Olsson S."/>
            <person name="Huttunen S."/>
            <person name="Landis J.B."/>
            <person name="Wickett N.J."/>
            <person name="Johnson M.G."/>
            <person name="Rensing S.A."/>
            <person name="Grimwood J."/>
            <person name="Schmutz J."/>
            <person name="Mcdaniel S.F."/>
        </authorList>
    </citation>
    <scope>NUCLEOTIDE SEQUENCE</scope>
    <source>
        <strain evidence="1">R40</strain>
    </source>
</reference>
<sequence>MCCGVEAGVGMTMVPLLIVEVSRLSPQRTTVFFWRLERLRIDLQGSRLRSACH</sequence>
<keyword evidence="2" id="KW-1185">Reference proteome</keyword>
<organism evidence="1 2">
    <name type="scientific">Ceratodon purpureus</name>
    <name type="common">Fire moss</name>
    <name type="synonym">Dicranum purpureum</name>
    <dbReference type="NCBI Taxonomy" id="3225"/>
    <lineage>
        <taxon>Eukaryota</taxon>
        <taxon>Viridiplantae</taxon>
        <taxon>Streptophyta</taxon>
        <taxon>Embryophyta</taxon>
        <taxon>Bryophyta</taxon>
        <taxon>Bryophytina</taxon>
        <taxon>Bryopsida</taxon>
        <taxon>Dicranidae</taxon>
        <taxon>Pseudoditrichales</taxon>
        <taxon>Ditrichaceae</taxon>
        <taxon>Ceratodon</taxon>
    </lineage>
</organism>